<dbReference type="GO" id="GO:0016020">
    <property type="term" value="C:membrane"/>
    <property type="evidence" value="ECO:0007669"/>
    <property type="project" value="UniProtKB-SubCell"/>
</dbReference>
<evidence type="ECO:0000256" key="7">
    <source>
        <dbReference type="RuleBase" id="RU003346"/>
    </source>
</evidence>
<feature type="transmembrane region" description="Helical" evidence="8">
    <location>
        <begin position="127"/>
        <end position="147"/>
    </location>
</feature>
<evidence type="ECO:0000256" key="1">
    <source>
        <dbReference type="ARBA" id="ARBA00004141"/>
    </source>
</evidence>
<feature type="transmembrane region" description="Helical" evidence="8">
    <location>
        <begin position="423"/>
        <end position="446"/>
    </location>
</feature>
<feature type="domain" description="Major facilitator superfamily (MFS) profile" evidence="9">
    <location>
        <begin position="16"/>
        <end position="477"/>
    </location>
</feature>
<feature type="transmembrane region" description="Helical" evidence="8">
    <location>
        <begin position="102"/>
        <end position="121"/>
    </location>
</feature>
<gene>
    <name evidence="10" type="ORF">DM01DRAFT_1409555</name>
</gene>
<evidence type="ECO:0000256" key="2">
    <source>
        <dbReference type="ARBA" id="ARBA00010992"/>
    </source>
</evidence>
<evidence type="ECO:0000256" key="3">
    <source>
        <dbReference type="ARBA" id="ARBA00022448"/>
    </source>
</evidence>
<dbReference type="InterPro" id="IPR045263">
    <property type="entry name" value="GLUT"/>
</dbReference>
<dbReference type="SUPFAM" id="SSF103473">
    <property type="entry name" value="MFS general substrate transporter"/>
    <property type="match status" value="1"/>
</dbReference>
<dbReference type="STRING" id="101127.A0A1X2GBG6"/>
<dbReference type="InterPro" id="IPR003663">
    <property type="entry name" value="Sugar/inositol_transpt"/>
</dbReference>
<dbReference type="InterPro" id="IPR020846">
    <property type="entry name" value="MFS_dom"/>
</dbReference>
<dbReference type="InterPro" id="IPR036259">
    <property type="entry name" value="MFS_trans_sf"/>
</dbReference>
<evidence type="ECO:0000256" key="5">
    <source>
        <dbReference type="ARBA" id="ARBA00022989"/>
    </source>
</evidence>
<accession>A0A1X2GBG6</accession>
<reference evidence="10 11" key="1">
    <citation type="submission" date="2016-07" db="EMBL/GenBank/DDBJ databases">
        <title>Pervasive Adenine N6-methylation of Active Genes in Fungi.</title>
        <authorList>
            <consortium name="DOE Joint Genome Institute"/>
            <person name="Mondo S.J."/>
            <person name="Dannebaum R.O."/>
            <person name="Kuo R.C."/>
            <person name="Labutti K."/>
            <person name="Haridas S."/>
            <person name="Kuo A."/>
            <person name="Salamov A."/>
            <person name="Ahrendt S.R."/>
            <person name="Lipzen A."/>
            <person name="Sullivan W."/>
            <person name="Andreopoulos W.B."/>
            <person name="Clum A."/>
            <person name="Lindquist E."/>
            <person name="Daum C."/>
            <person name="Ramamoorthy G.K."/>
            <person name="Gryganskyi A."/>
            <person name="Culley D."/>
            <person name="Magnuson J.K."/>
            <person name="James T.Y."/>
            <person name="O'Malley M.A."/>
            <person name="Stajich J.E."/>
            <person name="Spatafora J.W."/>
            <person name="Visel A."/>
            <person name="Grigoriev I.V."/>
        </authorList>
    </citation>
    <scope>NUCLEOTIDE SEQUENCE [LARGE SCALE GENOMIC DNA]</scope>
    <source>
        <strain evidence="10 11">NRRL 3301</strain>
    </source>
</reference>
<feature type="transmembrane region" description="Helical" evidence="8">
    <location>
        <begin position="69"/>
        <end position="90"/>
    </location>
</feature>
<dbReference type="Pfam" id="PF00083">
    <property type="entry name" value="Sugar_tr"/>
    <property type="match status" value="1"/>
</dbReference>
<dbReference type="PRINTS" id="PR00171">
    <property type="entry name" value="SUGRTRNSPORT"/>
</dbReference>
<dbReference type="PANTHER" id="PTHR23503:SF8">
    <property type="entry name" value="FACILITATED GLUCOSE TRANSPORTER PROTEIN 1"/>
    <property type="match status" value="1"/>
</dbReference>
<dbReference type="Gene3D" id="1.20.1250.20">
    <property type="entry name" value="MFS general substrate transporter like domains"/>
    <property type="match status" value="1"/>
</dbReference>
<keyword evidence="11" id="KW-1185">Reference proteome</keyword>
<evidence type="ECO:0000313" key="10">
    <source>
        <dbReference type="EMBL" id="ORX49086.1"/>
    </source>
</evidence>
<evidence type="ECO:0000256" key="8">
    <source>
        <dbReference type="SAM" id="Phobius"/>
    </source>
</evidence>
<dbReference type="InterPro" id="IPR005828">
    <property type="entry name" value="MFS_sugar_transport-like"/>
</dbReference>
<dbReference type="PROSITE" id="PS50850">
    <property type="entry name" value="MFS"/>
    <property type="match status" value="1"/>
</dbReference>
<keyword evidence="6 8" id="KW-0472">Membrane</keyword>
<evidence type="ECO:0000313" key="11">
    <source>
        <dbReference type="Proteomes" id="UP000242146"/>
    </source>
</evidence>
<feature type="transmembrane region" description="Helical" evidence="8">
    <location>
        <begin position="332"/>
        <end position="354"/>
    </location>
</feature>
<feature type="transmembrane region" description="Helical" evidence="8">
    <location>
        <begin position="452"/>
        <end position="473"/>
    </location>
</feature>
<comment type="similarity">
    <text evidence="2 7">Belongs to the major facilitator superfamily. Sugar transporter (TC 2.A.1.1) family.</text>
</comment>
<feature type="transmembrane region" description="Helical" evidence="8">
    <location>
        <begin position="361"/>
        <end position="381"/>
    </location>
</feature>
<feature type="transmembrane region" description="Helical" evidence="8">
    <location>
        <begin position="297"/>
        <end position="320"/>
    </location>
</feature>
<dbReference type="Proteomes" id="UP000242146">
    <property type="component" value="Unassembled WGS sequence"/>
</dbReference>
<keyword evidence="3 7" id="KW-0813">Transport</keyword>
<sequence>MADTQTASLRPFVVLCACVASLGALNNGINTSALNIPADQIRNCPAVAPGVVTFYPNSGLPECIPMSSWIWGVASGAYALGGLVGAVVSAPISKRFGRRDSMILMNVTFFIGAVLLATSTASAQFAFGRVFVGIGAGFMTATAPPYIAEIAPPNFRGALCTCFQLLITVGILLIQCIGLGLRSSWGWRVICVITVGPAILQMACLPLLPRSPRWLLSQNRVHEARAELLRLRNGDIDNEFNDMLSHFTHGATRGAASDNEKGDLDSFTGLDALAEATSQDQTLSIRQIMSIPVLAKLSIKIMIVHMACQLTGINAIMYYSTSIFQGSFGDQAVYVAIGVSVLNVVMTVIALGLIDRLGRKKLLLISSSCMCVFSVLITIGLRYDVAPLQVVCVMLFVASFAVGLGAIPFALTSEVYPTYAVSAASSMALTTNWLCNFIIGLIFPTLQSACGAYVFLIFACLTLAVFFFVLVFIPETRMKTIEEIGRMVGWADIHPATALRH</sequence>
<feature type="transmembrane region" description="Helical" evidence="8">
    <location>
        <begin position="387"/>
        <end position="411"/>
    </location>
</feature>
<feature type="transmembrane region" description="Helical" evidence="8">
    <location>
        <begin position="12"/>
        <end position="29"/>
    </location>
</feature>
<evidence type="ECO:0000259" key="9">
    <source>
        <dbReference type="PROSITE" id="PS50850"/>
    </source>
</evidence>
<feature type="transmembrane region" description="Helical" evidence="8">
    <location>
        <begin position="187"/>
        <end position="208"/>
    </location>
</feature>
<evidence type="ECO:0000256" key="6">
    <source>
        <dbReference type="ARBA" id="ARBA00023136"/>
    </source>
</evidence>
<keyword evidence="5 8" id="KW-1133">Transmembrane helix</keyword>
<keyword evidence="4 8" id="KW-0812">Transmembrane</keyword>
<dbReference type="AlphaFoldDB" id="A0A1X2GBG6"/>
<dbReference type="PROSITE" id="PS00217">
    <property type="entry name" value="SUGAR_TRANSPORT_2"/>
    <property type="match status" value="1"/>
</dbReference>
<comment type="caution">
    <text evidence="10">The sequence shown here is derived from an EMBL/GenBank/DDBJ whole genome shotgun (WGS) entry which is preliminary data.</text>
</comment>
<feature type="transmembrane region" description="Helical" evidence="8">
    <location>
        <begin position="159"/>
        <end position="181"/>
    </location>
</feature>
<dbReference type="NCBIfam" id="TIGR00879">
    <property type="entry name" value="SP"/>
    <property type="match status" value="1"/>
</dbReference>
<dbReference type="OrthoDB" id="4540492at2759"/>
<dbReference type="PANTHER" id="PTHR23503">
    <property type="entry name" value="SOLUTE CARRIER FAMILY 2"/>
    <property type="match status" value="1"/>
</dbReference>
<organism evidence="10 11">
    <name type="scientific">Hesseltinella vesiculosa</name>
    <dbReference type="NCBI Taxonomy" id="101127"/>
    <lineage>
        <taxon>Eukaryota</taxon>
        <taxon>Fungi</taxon>
        <taxon>Fungi incertae sedis</taxon>
        <taxon>Mucoromycota</taxon>
        <taxon>Mucoromycotina</taxon>
        <taxon>Mucoromycetes</taxon>
        <taxon>Mucorales</taxon>
        <taxon>Cunninghamellaceae</taxon>
        <taxon>Hesseltinella</taxon>
    </lineage>
</organism>
<dbReference type="EMBL" id="MCGT01000027">
    <property type="protein sequence ID" value="ORX49086.1"/>
    <property type="molecule type" value="Genomic_DNA"/>
</dbReference>
<comment type="subcellular location">
    <subcellularLocation>
        <location evidence="1">Membrane</location>
        <topology evidence="1">Multi-pass membrane protein</topology>
    </subcellularLocation>
</comment>
<proteinExistence type="inferred from homology"/>
<protein>
    <submittedName>
        <fullName evidence="10">General substrate transporter</fullName>
    </submittedName>
</protein>
<dbReference type="GO" id="GO:0015149">
    <property type="term" value="F:hexose transmembrane transporter activity"/>
    <property type="evidence" value="ECO:0007669"/>
    <property type="project" value="TreeGrafter"/>
</dbReference>
<dbReference type="PROSITE" id="PS00216">
    <property type="entry name" value="SUGAR_TRANSPORT_1"/>
    <property type="match status" value="1"/>
</dbReference>
<dbReference type="InterPro" id="IPR005829">
    <property type="entry name" value="Sugar_transporter_CS"/>
</dbReference>
<evidence type="ECO:0000256" key="4">
    <source>
        <dbReference type="ARBA" id="ARBA00022692"/>
    </source>
</evidence>
<name>A0A1X2GBG6_9FUNG</name>